<organism evidence="10 11">
    <name type="scientific">Ligilactobacillus araffinosus DSM 20653</name>
    <dbReference type="NCBI Taxonomy" id="1423820"/>
    <lineage>
        <taxon>Bacteria</taxon>
        <taxon>Bacillati</taxon>
        <taxon>Bacillota</taxon>
        <taxon>Bacilli</taxon>
        <taxon>Lactobacillales</taxon>
        <taxon>Lactobacillaceae</taxon>
        <taxon>Ligilactobacillus</taxon>
    </lineage>
</organism>
<proteinExistence type="inferred from homology"/>
<dbReference type="PANTHER" id="PTHR33602:SF1">
    <property type="entry name" value="REGULATORY PROTEIN RECX FAMILY PROTEIN"/>
    <property type="match status" value="1"/>
</dbReference>
<evidence type="ECO:0000313" key="11">
    <source>
        <dbReference type="Proteomes" id="UP000051291"/>
    </source>
</evidence>
<dbReference type="Pfam" id="PF02631">
    <property type="entry name" value="RecX_HTH2"/>
    <property type="match status" value="1"/>
</dbReference>
<comment type="subcellular location">
    <subcellularLocation>
        <location evidence="2 6">Cytoplasm</location>
    </subcellularLocation>
</comment>
<dbReference type="NCBIfam" id="NF010733">
    <property type="entry name" value="PRK14135.1"/>
    <property type="match status" value="1"/>
</dbReference>
<dbReference type="AlphaFoldDB" id="A0A0R1ZCI1"/>
<dbReference type="Proteomes" id="UP000051291">
    <property type="component" value="Unassembled WGS sequence"/>
</dbReference>
<comment type="function">
    <text evidence="1 6">Modulates RecA activity.</text>
</comment>
<evidence type="ECO:0000256" key="2">
    <source>
        <dbReference type="ARBA" id="ARBA00004496"/>
    </source>
</evidence>
<name>A0A0R1ZCI1_9LACO</name>
<sequence>MKITAIQAQKRKGRYNIFIDGHYRFPVSEEVLIQFRLHKDQEITDDQIKVITNADSISKAYNKALDYLSYQLRTEKEIIQYLQQHEFTDLQIKPVLQRLRAQGYVNDLEYAKSYVRTIAKTSDKGPKVITQNLRKKGVLENDIETALEEFPFEDQLQNSIKIAQKLARKYHREAFKIQIQKIKNGLFAKGFSSEIATEAINQLGLEKDEDQENEQLHLQGAKIVRRYQRLPLSQRNQKVKVALYRKGFSMDEINQFIDEQN</sequence>
<dbReference type="InterPro" id="IPR053925">
    <property type="entry name" value="RecX_HTH_3rd"/>
</dbReference>
<feature type="domain" description="RecX second three-helical" evidence="7">
    <location>
        <begin position="106"/>
        <end position="147"/>
    </location>
</feature>
<keyword evidence="5 6" id="KW-0963">Cytoplasm</keyword>
<keyword evidence="11" id="KW-1185">Reference proteome</keyword>
<dbReference type="EMBL" id="AYYZ01000016">
    <property type="protein sequence ID" value="KRM52624.1"/>
    <property type="molecule type" value="Genomic_DNA"/>
</dbReference>
<evidence type="ECO:0000256" key="1">
    <source>
        <dbReference type="ARBA" id="ARBA00003529"/>
    </source>
</evidence>
<evidence type="ECO:0000256" key="3">
    <source>
        <dbReference type="ARBA" id="ARBA00009695"/>
    </source>
</evidence>
<protein>
    <recommendedName>
        <fullName evidence="4 6">Regulatory protein RecX</fullName>
    </recommendedName>
</protein>
<dbReference type="InterPro" id="IPR053924">
    <property type="entry name" value="RecX_HTH_2nd"/>
</dbReference>
<dbReference type="Gene3D" id="1.10.10.10">
    <property type="entry name" value="Winged helix-like DNA-binding domain superfamily/Winged helix DNA-binding domain"/>
    <property type="match status" value="4"/>
</dbReference>
<dbReference type="RefSeq" id="WP_057906465.1">
    <property type="nucleotide sequence ID" value="NZ_AYYZ01000016.1"/>
</dbReference>
<dbReference type="HAMAP" id="MF_01114">
    <property type="entry name" value="RecX"/>
    <property type="match status" value="1"/>
</dbReference>
<comment type="caution">
    <text evidence="10">The sequence shown here is derived from an EMBL/GenBank/DDBJ whole genome shotgun (WGS) entry which is preliminary data.</text>
</comment>
<dbReference type="GO" id="GO:0006282">
    <property type="term" value="P:regulation of DNA repair"/>
    <property type="evidence" value="ECO:0007669"/>
    <property type="project" value="UniProtKB-UniRule"/>
</dbReference>
<evidence type="ECO:0000259" key="8">
    <source>
        <dbReference type="Pfam" id="PF21981"/>
    </source>
</evidence>
<dbReference type="STRING" id="1423820.FC64_GL000320"/>
<evidence type="ECO:0000259" key="9">
    <source>
        <dbReference type="Pfam" id="PF21982"/>
    </source>
</evidence>
<evidence type="ECO:0000259" key="7">
    <source>
        <dbReference type="Pfam" id="PF02631"/>
    </source>
</evidence>
<feature type="domain" description="RecX third three-helical" evidence="8">
    <location>
        <begin position="211"/>
        <end position="257"/>
    </location>
</feature>
<dbReference type="GO" id="GO:0005737">
    <property type="term" value="C:cytoplasm"/>
    <property type="evidence" value="ECO:0007669"/>
    <property type="project" value="UniProtKB-SubCell"/>
</dbReference>
<dbReference type="PATRIC" id="fig|1423820.4.peg.320"/>
<feature type="domain" description="RecX first three-helical" evidence="9">
    <location>
        <begin position="60"/>
        <end position="99"/>
    </location>
</feature>
<dbReference type="Pfam" id="PF21982">
    <property type="entry name" value="RecX_HTH1"/>
    <property type="match status" value="1"/>
</dbReference>
<dbReference type="InterPro" id="IPR053926">
    <property type="entry name" value="RecX_HTH_1st"/>
</dbReference>
<dbReference type="InterPro" id="IPR003783">
    <property type="entry name" value="Regulatory_RecX"/>
</dbReference>
<accession>A0A0R1ZCI1</accession>
<gene>
    <name evidence="6" type="primary">recX</name>
    <name evidence="10" type="ORF">FC64_GL000320</name>
</gene>
<evidence type="ECO:0000256" key="6">
    <source>
        <dbReference type="HAMAP-Rule" id="MF_01114"/>
    </source>
</evidence>
<evidence type="ECO:0000256" key="5">
    <source>
        <dbReference type="ARBA" id="ARBA00022490"/>
    </source>
</evidence>
<dbReference type="Pfam" id="PF21981">
    <property type="entry name" value="RecX_HTH3"/>
    <property type="match status" value="2"/>
</dbReference>
<reference evidence="10 11" key="1">
    <citation type="journal article" date="2015" name="Genome Announc.">
        <title>Expanding the biotechnology potential of lactobacilli through comparative genomics of 213 strains and associated genera.</title>
        <authorList>
            <person name="Sun Z."/>
            <person name="Harris H.M."/>
            <person name="McCann A."/>
            <person name="Guo C."/>
            <person name="Argimon S."/>
            <person name="Zhang W."/>
            <person name="Yang X."/>
            <person name="Jeffery I.B."/>
            <person name="Cooney J.C."/>
            <person name="Kagawa T.F."/>
            <person name="Liu W."/>
            <person name="Song Y."/>
            <person name="Salvetti E."/>
            <person name="Wrobel A."/>
            <person name="Rasinkangas P."/>
            <person name="Parkhill J."/>
            <person name="Rea M.C."/>
            <person name="O'Sullivan O."/>
            <person name="Ritari J."/>
            <person name="Douillard F.P."/>
            <person name="Paul Ross R."/>
            <person name="Yang R."/>
            <person name="Briner A.E."/>
            <person name="Felis G.E."/>
            <person name="de Vos W.M."/>
            <person name="Barrangou R."/>
            <person name="Klaenhammer T.R."/>
            <person name="Caufield P.W."/>
            <person name="Cui Y."/>
            <person name="Zhang H."/>
            <person name="O'Toole P.W."/>
        </authorList>
    </citation>
    <scope>NUCLEOTIDE SEQUENCE [LARGE SCALE GENOMIC DNA]</scope>
    <source>
        <strain evidence="10 11">DSM 20653</strain>
    </source>
</reference>
<dbReference type="InterPro" id="IPR036388">
    <property type="entry name" value="WH-like_DNA-bd_sf"/>
</dbReference>
<dbReference type="PANTHER" id="PTHR33602">
    <property type="entry name" value="REGULATORY PROTEIN RECX FAMILY PROTEIN"/>
    <property type="match status" value="1"/>
</dbReference>
<comment type="similarity">
    <text evidence="3 6">Belongs to the RecX family.</text>
</comment>
<evidence type="ECO:0000256" key="4">
    <source>
        <dbReference type="ARBA" id="ARBA00018111"/>
    </source>
</evidence>
<feature type="domain" description="RecX third three-helical" evidence="8">
    <location>
        <begin position="153"/>
        <end position="200"/>
    </location>
</feature>
<evidence type="ECO:0000313" key="10">
    <source>
        <dbReference type="EMBL" id="KRM52624.1"/>
    </source>
</evidence>